<dbReference type="AlphaFoldDB" id="A0A1I4URM0"/>
<dbReference type="STRING" id="582667.SAMN05192568_107512"/>
<dbReference type="Proteomes" id="UP000199048">
    <property type="component" value="Unassembled WGS sequence"/>
</dbReference>
<evidence type="ECO:0000313" key="2">
    <source>
        <dbReference type="EMBL" id="SFM91400.1"/>
    </source>
</evidence>
<keyword evidence="1" id="KW-0175">Coiled coil</keyword>
<organism evidence="2 3">
    <name type="scientific">Methylobacterium pseudosasicola</name>
    <dbReference type="NCBI Taxonomy" id="582667"/>
    <lineage>
        <taxon>Bacteria</taxon>
        <taxon>Pseudomonadati</taxon>
        <taxon>Pseudomonadota</taxon>
        <taxon>Alphaproteobacteria</taxon>
        <taxon>Hyphomicrobiales</taxon>
        <taxon>Methylobacteriaceae</taxon>
        <taxon>Methylobacterium</taxon>
    </lineage>
</organism>
<dbReference type="RefSeq" id="WP_139234309.1">
    <property type="nucleotide sequence ID" value="NZ_FOTK01000075.1"/>
</dbReference>
<proteinExistence type="predicted"/>
<sequence length="119" mass="13234">MRTSESVVRKIGVLEPQVFGARIAGFLRSIHPQKTAICVEAETRISSRTVSKWLEGASSPAGNAYHRLIEVYGPELFVFVNPDASPASLREAALMCRQARLERQVEEKQREIAALRAAR</sequence>
<name>A0A1I4URM0_9HYPH</name>
<reference evidence="3" key="1">
    <citation type="submission" date="2016-10" db="EMBL/GenBank/DDBJ databases">
        <authorList>
            <person name="Varghese N."/>
            <person name="Submissions S."/>
        </authorList>
    </citation>
    <scope>NUCLEOTIDE SEQUENCE [LARGE SCALE GENOMIC DNA]</scope>
    <source>
        <strain evidence="3">BL36</strain>
    </source>
</reference>
<evidence type="ECO:0000256" key="1">
    <source>
        <dbReference type="SAM" id="Coils"/>
    </source>
</evidence>
<dbReference type="EMBL" id="FOTK01000075">
    <property type="protein sequence ID" value="SFM91400.1"/>
    <property type="molecule type" value="Genomic_DNA"/>
</dbReference>
<feature type="coiled-coil region" evidence="1">
    <location>
        <begin position="91"/>
        <end position="118"/>
    </location>
</feature>
<evidence type="ECO:0000313" key="3">
    <source>
        <dbReference type="Proteomes" id="UP000199048"/>
    </source>
</evidence>
<accession>A0A1I4URM0</accession>
<protein>
    <submittedName>
        <fullName evidence="2">Uncharacterized protein</fullName>
    </submittedName>
</protein>
<dbReference type="OrthoDB" id="8447245at2"/>
<keyword evidence="3" id="KW-1185">Reference proteome</keyword>
<gene>
    <name evidence="2" type="ORF">SAMN05192568_107512</name>
</gene>